<dbReference type="InterPro" id="IPR045247">
    <property type="entry name" value="Oye-like"/>
</dbReference>
<dbReference type="PANTHER" id="PTHR22893">
    <property type="entry name" value="NADH OXIDOREDUCTASE-RELATED"/>
    <property type="match status" value="1"/>
</dbReference>
<dbReference type="PANTHER" id="PTHR22893:SF91">
    <property type="entry name" value="NADPH DEHYDROGENASE 2-RELATED"/>
    <property type="match status" value="1"/>
</dbReference>
<dbReference type="CDD" id="cd02933">
    <property type="entry name" value="OYE_like_FMN"/>
    <property type="match status" value="1"/>
</dbReference>
<dbReference type="Pfam" id="PF00724">
    <property type="entry name" value="Oxidored_FMN"/>
    <property type="match status" value="1"/>
</dbReference>
<accession>A0ABU2M471</accession>
<comment type="caution">
    <text evidence="2">The sequence shown here is derived from an EMBL/GenBank/DDBJ whole genome shotgun (WGS) entry which is preliminary data.</text>
</comment>
<evidence type="ECO:0000259" key="1">
    <source>
        <dbReference type="Pfam" id="PF00724"/>
    </source>
</evidence>
<organism evidence="2 3">
    <name type="scientific">Nocardiopsis lambiniae</name>
    <dbReference type="NCBI Taxonomy" id="3075539"/>
    <lineage>
        <taxon>Bacteria</taxon>
        <taxon>Bacillati</taxon>
        <taxon>Actinomycetota</taxon>
        <taxon>Actinomycetes</taxon>
        <taxon>Streptosporangiales</taxon>
        <taxon>Nocardiopsidaceae</taxon>
        <taxon>Nocardiopsis</taxon>
    </lineage>
</organism>
<dbReference type="SUPFAM" id="SSF51395">
    <property type="entry name" value="FMN-linked oxidoreductases"/>
    <property type="match status" value="1"/>
</dbReference>
<dbReference type="Gene3D" id="3.20.20.70">
    <property type="entry name" value="Aldolase class I"/>
    <property type="match status" value="1"/>
</dbReference>
<gene>
    <name evidence="2" type="ORF">RM479_03135</name>
</gene>
<evidence type="ECO:0000313" key="2">
    <source>
        <dbReference type="EMBL" id="MDT0327397.1"/>
    </source>
</evidence>
<dbReference type="EMBL" id="JAVREP010000001">
    <property type="protein sequence ID" value="MDT0327397.1"/>
    <property type="molecule type" value="Genomic_DNA"/>
</dbReference>
<dbReference type="Proteomes" id="UP001183390">
    <property type="component" value="Unassembled WGS sequence"/>
</dbReference>
<keyword evidence="3" id="KW-1185">Reference proteome</keyword>
<evidence type="ECO:0000313" key="3">
    <source>
        <dbReference type="Proteomes" id="UP001183390"/>
    </source>
</evidence>
<dbReference type="RefSeq" id="WP_311510178.1">
    <property type="nucleotide sequence ID" value="NZ_JAVREP010000001.1"/>
</dbReference>
<reference evidence="3" key="1">
    <citation type="submission" date="2023-07" db="EMBL/GenBank/DDBJ databases">
        <title>30 novel species of actinomycetes from the DSMZ collection.</title>
        <authorList>
            <person name="Nouioui I."/>
        </authorList>
    </citation>
    <scope>NUCLEOTIDE SEQUENCE [LARGE SCALE GENOMIC DNA]</scope>
    <source>
        <strain evidence="3">DSM 44743</strain>
    </source>
</reference>
<feature type="domain" description="NADH:flavin oxidoreductase/NADH oxidase N-terminal" evidence="1">
    <location>
        <begin position="4"/>
        <end position="330"/>
    </location>
</feature>
<protein>
    <submittedName>
        <fullName evidence="2">Alkene reductase</fullName>
    </submittedName>
</protein>
<dbReference type="InterPro" id="IPR001155">
    <property type="entry name" value="OxRdtase_FMN_N"/>
</dbReference>
<dbReference type="InterPro" id="IPR013785">
    <property type="entry name" value="Aldolase_TIM"/>
</dbReference>
<proteinExistence type="predicted"/>
<name>A0ABU2M471_9ACTN</name>
<sequence length="354" mass="37361">MNESLFQPTKIGRYEAANRLFMAPMTRSRAYGGRPDALVAEYYAQRATAGLIITEGVQPNVRGQGYIDTPGLHGPEQVEAWKAVTGAVHERGGLVFAQIMHAGRIGHPSLYPDGGLPVGPSPVASGESLFDGSGMVPHPVPRELTVAEIQEVVDDFAVAAGNAIAAGFDGVELHGANGYLINQFLADGSNLRDDEYGGDAERRSRFAIEVVDAVADTIGADRTALRISPSNGYNGIVQSDPVEQYTALLEGLRHRSDLAFLHTAQIGGAEHTPLVRELWEGTLVVNPATGLDLSGADTALGRGADAVALGAAWLANPDLDVRLRAGAPLNEPDAATFYGGDHSGYTDYPHLQSA</sequence>